<evidence type="ECO:0000256" key="1">
    <source>
        <dbReference type="ARBA" id="ARBA00004651"/>
    </source>
</evidence>
<evidence type="ECO:0000256" key="13">
    <source>
        <dbReference type="SAM" id="Phobius"/>
    </source>
</evidence>
<dbReference type="PANTHER" id="PTHR21248:SF22">
    <property type="entry name" value="PHOSPHOLIPASE D"/>
    <property type="match status" value="1"/>
</dbReference>
<feature type="transmembrane region" description="Helical" evidence="13">
    <location>
        <begin position="6"/>
        <end position="25"/>
    </location>
</feature>
<keyword evidence="4" id="KW-0808">Transferase</keyword>
<dbReference type="SUPFAM" id="SSF56024">
    <property type="entry name" value="Phospholipase D/nuclease"/>
    <property type="match status" value="2"/>
</dbReference>
<evidence type="ECO:0000259" key="14">
    <source>
        <dbReference type="PROSITE" id="PS50035"/>
    </source>
</evidence>
<keyword evidence="5 13" id="KW-0812">Transmembrane</keyword>
<evidence type="ECO:0000256" key="2">
    <source>
        <dbReference type="ARBA" id="ARBA00022475"/>
    </source>
</evidence>
<evidence type="ECO:0000256" key="8">
    <source>
        <dbReference type="ARBA" id="ARBA00023098"/>
    </source>
</evidence>
<evidence type="ECO:0000256" key="10">
    <source>
        <dbReference type="ARBA" id="ARBA00023209"/>
    </source>
</evidence>
<keyword evidence="8" id="KW-0443">Lipid metabolism</keyword>
<dbReference type="InterPro" id="IPR001736">
    <property type="entry name" value="PLipase_D/transphosphatidylase"/>
</dbReference>
<evidence type="ECO:0000256" key="7">
    <source>
        <dbReference type="ARBA" id="ARBA00022989"/>
    </source>
</evidence>
<dbReference type="EC" id="2.7.8.-" evidence="12"/>
<name>A0ABW0GP14_9MICO</name>
<proteinExistence type="predicted"/>
<dbReference type="Gene3D" id="3.30.870.10">
    <property type="entry name" value="Endonuclease Chain A"/>
    <property type="match status" value="2"/>
</dbReference>
<organism evidence="15 16">
    <name type="scientific">Aquipuribacter nitratireducens</name>
    <dbReference type="NCBI Taxonomy" id="650104"/>
    <lineage>
        <taxon>Bacteria</taxon>
        <taxon>Bacillati</taxon>
        <taxon>Actinomycetota</taxon>
        <taxon>Actinomycetes</taxon>
        <taxon>Micrococcales</taxon>
        <taxon>Intrasporangiaceae</taxon>
        <taxon>Aquipuribacter</taxon>
    </lineage>
</organism>
<keyword evidence="2" id="KW-1003">Cell membrane</keyword>
<dbReference type="Pfam" id="PF13091">
    <property type="entry name" value="PLDc_2"/>
    <property type="match status" value="2"/>
</dbReference>
<keyword evidence="10" id="KW-0594">Phospholipid biosynthesis</keyword>
<evidence type="ECO:0000256" key="6">
    <source>
        <dbReference type="ARBA" id="ARBA00022737"/>
    </source>
</evidence>
<keyword evidence="9 13" id="KW-0472">Membrane</keyword>
<keyword evidence="16" id="KW-1185">Reference proteome</keyword>
<dbReference type="RefSeq" id="WP_377002809.1">
    <property type="nucleotide sequence ID" value="NZ_JBBEOG010000004.1"/>
</dbReference>
<evidence type="ECO:0000256" key="11">
    <source>
        <dbReference type="ARBA" id="ARBA00023264"/>
    </source>
</evidence>
<comment type="caution">
    <text evidence="15">The sequence shown here is derived from an EMBL/GenBank/DDBJ whole genome shotgun (WGS) entry which is preliminary data.</text>
</comment>
<dbReference type="InterPro" id="IPR022924">
    <property type="entry name" value="Cardiolipin_synthase"/>
</dbReference>
<keyword evidence="7 13" id="KW-1133">Transmembrane helix</keyword>
<dbReference type="PROSITE" id="PS50035">
    <property type="entry name" value="PLD"/>
    <property type="match status" value="2"/>
</dbReference>
<feature type="transmembrane region" description="Helical" evidence="13">
    <location>
        <begin position="37"/>
        <end position="55"/>
    </location>
</feature>
<dbReference type="InterPro" id="IPR025202">
    <property type="entry name" value="PLD-like_dom"/>
</dbReference>
<gene>
    <name evidence="15" type="primary">cls</name>
    <name evidence="15" type="ORF">ACFPJ6_11195</name>
</gene>
<protein>
    <recommendedName>
        <fullName evidence="12">Cardiolipin synthase</fullName>
        <ecNumber evidence="12">2.7.8.-</ecNumber>
    </recommendedName>
</protein>
<dbReference type="EMBL" id="JBHSLD010000009">
    <property type="protein sequence ID" value="MFC5381359.1"/>
    <property type="molecule type" value="Genomic_DNA"/>
</dbReference>
<dbReference type="CDD" id="cd09158">
    <property type="entry name" value="PLDc_EcCLS_like_2"/>
    <property type="match status" value="1"/>
</dbReference>
<evidence type="ECO:0000256" key="5">
    <source>
        <dbReference type="ARBA" id="ARBA00022692"/>
    </source>
</evidence>
<dbReference type="InterPro" id="IPR027379">
    <property type="entry name" value="CLS_N"/>
</dbReference>
<reference evidence="16" key="1">
    <citation type="journal article" date="2019" name="Int. J. Syst. Evol. Microbiol.">
        <title>The Global Catalogue of Microorganisms (GCM) 10K type strain sequencing project: providing services to taxonomists for standard genome sequencing and annotation.</title>
        <authorList>
            <consortium name="The Broad Institute Genomics Platform"/>
            <consortium name="The Broad Institute Genome Sequencing Center for Infectious Disease"/>
            <person name="Wu L."/>
            <person name="Ma J."/>
        </authorList>
    </citation>
    <scope>NUCLEOTIDE SEQUENCE [LARGE SCALE GENOMIC DNA]</scope>
    <source>
        <strain evidence="16">CCUG 43114</strain>
    </source>
</reference>
<feature type="domain" description="PLD phosphodiesterase" evidence="14">
    <location>
        <begin position="215"/>
        <end position="242"/>
    </location>
</feature>
<feature type="domain" description="PLD phosphodiesterase" evidence="14">
    <location>
        <begin position="408"/>
        <end position="435"/>
    </location>
</feature>
<comment type="subcellular location">
    <subcellularLocation>
        <location evidence="1">Cell membrane</location>
        <topology evidence="1">Multi-pass membrane protein</topology>
    </subcellularLocation>
</comment>
<dbReference type="Proteomes" id="UP001596122">
    <property type="component" value="Unassembled WGS sequence"/>
</dbReference>
<dbReference type="SMART" id="SM00155">
    <property type="entry name" value="PLDc"/>
    <property type="match status" value="2"/>
</dbReference>
<sequence>MLLTIGGLGLAVLGVLALLTMFVVVPKDRRPSSATAWILTILLVPLVGLVAFFLIGSPRLPKARRDKQVDVDRLITQRTREHGIGLDRVPGPDWLDPVVRLNQSIGAMPMLKGNDARIWTGYEATIAAMTADVAAAQDFVHVEFYILSLDDTTAPFFDALDDAVRRGVTVRVLLDHVGSWRSPGYRRTLRRLDEAGVPYRLMLPVQPWFGRYQRPDLRNHRKIVVVDGRVGWIGSQNLVDRTYNRRANIRRGLRWQDLMVRVRGPVVQELDAVFATDWFSETDDLLDVETPDALPGGVGSASDAELLAEEAGPLSCQVVPSGPGFDYENNLRLFNALLYAARRRVSITSPYFVPDESLLYAVTAAALRGVDVELFVPQEGDQLLVHHAQRSYYEQLLRSGVRIHRYPAPYVLHAKHMTVDDDVAVVGSSNLDMRSFSLDLEATLLVHGRSFCDELRRVEDGYRAVSTELQLEDWVGRSRREVLLDNVSRLTSALQ</sequence>
<keyword evidence="3" id="KW-0444">Lipid biosynthesis</keyword>
<keyword evidence="6" id="KW-0677">Repeat</keyword>
<evidence type="ECO:0000313" key="15">
    <source>
        <dbReference type="EMBL" id="MFC5381359.1"/>
    </source>
</evidence>
<evidence type="ECO:0000256" key="4">
    <source>
        <dbReference type="ARBA" id="ARBA00022679"/>
    </source>
</evidence>
<dbReference type="NCBIfam" id="TIGR04265">
    <property type="entry name" value="bac_cardiolipin"/>
    <property type="match status" value="1"/>
</dbReference>
<dbReference type="PANTHER" id="PTHR21248">
    <property type="entry name" value="CARDIOLIPIN SYNTHASE"/>
    <property type="match status" value="1"/>
</dbReference>
<keyword evidence="11" id="KW-1208">Phospholipid metabolism</keyword>
<evidence type="ECO:0000256" key="9">
    <source>
        <dbReference type="ARBA" id="ARBA00023136"/>
    </source>
</evidence>
<dbReference type="Pfam" id="PF13396">
    <property type="entry name" value="PLDc_N"/>
    <property type="match status" value="1"/>
</dbReference>
<evidence type="ECO:0000256" key="3">
    <source>
        <dbReference type="ARBA" id="ARBA00022516"/>
    </source>
</evidence>
<evidence type="ECO:0000313" key="16">
    <source>
        <dbReference type="Proteomes" id="UP001596122"/>
    </source>
</evidence>
<evidence type="ECO:0000256" key="12">
    <source>
        <dbReference type="NCBIfam" id="TIGR04265"/>
    </source>
</evidence>
<accession>A0ABW0GP14</accession>